<evidence type="ECO:0000256" key="1">
    <source>
        <dbReference type="ARBA" id="ARBA00023002"/>
    </source>
</evidence>
<dbReference type="RefSeq" id="WP_150067072.1">
    <property type="nucleotide sequence ID" value="NZ_JBEPDJ010000010.1"/>
</dbReference>
<dbReference type="Gene3D" id="2.30.110.10">
    <property type="entry name" value="Electron Transport, Fmn-binding Protein, Chain A"/>
    <property type="match status" value="1"/>
</dbReference>
<keyword evidence="4" id="KW-1185">Reference proteome</keyword>
<evidence type="ECO:0000259" key="2">
    <source>
        <dbReference type="Pfam" id="PF01243"/>
    </source>
</evidence>
<keyword evidence="1" id="KW-0560">Oxidoreductase</keyword>
<dbReference type="GO" id="GO:0070967">
    <property type="term" value="F:coenzyme F420 binding"/>
    <property type="evidence" value="ECO:0007669"/>
    <property type="project" value="TreeGrafter"/>
</dbReference>
<dbReference type="SUPFAM" id="SSF50475">
    <property type="entry name" value="FMN-binding split barrel"/>
    <property type="match status" value="1"/>
</dbReference>
<dbReference type="PANTHER" id="PTHR35176:SF2">
    <property type="entry name" value="F420H(2)-DEPENDENT REDUCTASE RV1155"/>
    <property type="match status" value="1"/>
</dbReference>
<protein>
    <submittedName>
        <fullName evidence="3">TIGR03668 family PPOX class F420-dependent oxidoreductase</fullName>
    </submittedName>
</protein>
<dbReference type="Proteomes" id="UP000323946">
    <property type="component" value="Unassembled WGS sequence"/>
</dbReference>
<sequence>MRIDREQARAWFERARVARLASADAVGRPHLVPIVFAVRGSVIVTAVNHKPKRTSDLRRLRNVAENPQVALLADHYDEDWDQLWWTRADGRAEVTDAAAHPDLVAALVEKYPQYRRKPPTGRLIVIRVERWTGWRSA</sequence>
<comment type="caution">
    <text evidence="3">The sequence shown here is derived from an EMBL/GenBank/DDBJ whole genome shotgun (WGS) entry which is preliminary data.</text>
</comment>
<dbReference type="InterPro" id="IPR012349">
    <property type="entry name" value="Split_barrel_FMN-bd"/>
</dbReference>
<organism evidence="3 4">
    <name type="scientific">Saccharopolyspora hirsuta</name>
    <dbReference type="NCBI Taxonomy" id="1837"/>
    <lineage>
        <taxon>Bacteria</taxon>
        <taxon>Bacillati</taxon>
        <taxon>Actinomycetota</taxon>
        <taxon>Actinomycetes</taxon>
        <taxon>Pseudonocardiales</taxon>
        <taxon>Pseudonocardiaceae</taxon>
        <taxon>Saccharopolyspora</taxon>
    </lineage>
</organism>
<dbReference type="NCBIfam" id="TIGR03668">
    <property type="entry name" value="Rv0121_F420"/>
    <property type="match status" value="1"/>
</dbReference>
<dbReference type="AlphaFoldDB" id="A0A5M7BVA0"/>
<dbReference type="GO" id="GO:0016627">
    <property type="term" value="F:oxidoreductase activity, acting on the CH-CH group of donors"/>
    <property type="evidence" value="ECO:0007669"/>
    <property type="project" value="TreeGrafter"/>
</dbReference>
<dbReference type="InterPro" id="IPR052019">
    <property type="entry name" value="F420H2_bilvrd_red/Heme_oxyg"/>
</dbReference>
<evidence type="ECO:0000313" key="3">
    <source>
        <dbReference type="EMBL" id="KAA5833373.1"/>
    </source>
</evidence>
<dbReference type="SMR" id="A0A5M7BVA0"/>
<gene>
    <name evidence="3" type="ORF">F1721_13825</name>
</gene>
<dbReference type="InterPro" id="IPR019967">
    <property type="entry name" value="F420-dep_enz_PPOX_Rv0121"/>
</dbReference>
<dbReference type="PANTHER" id="PTHR35176">
    <property type="entry name" value="HEME OXYGENASE HI_0854-RELATED"/>
    <property type="match status" value="1"/>
</dbReference>
<name>A0A5M7BVA0_SACHI</name>
<dbReference type="Pfam" id="PF01243">
    <property type="entry name" value="PNPOx_N"/>
    <property type="match status" value="1"/>
</dbReference>
<proteinExistence type="predicted"/>
<feature type="domain" description="Pyridoxamine 5'-phosphate oxidase N-terminal" evidence="2">
    <location>
        <begin position="6"/>
        <end position="134"/>
    </location>
</feature>
<dbReference type="EMBL" id="VWPH01000006">
    <property type="protein sequence ID" value="KAA5833373.1"/>
    <property type="molecule type" value="Genomic_DNA"/>
</dbReference>
<accession>A0A5M7BVA0</accession>
<dbReference type="InterPro" id="IPR011576">
    <property type="entry name" value="Pyridox_Oxase_N"/>
</dbReference>
<reference evidence="3 4" key="1">
    <citation type="submission" date="2019-09" db="EMBL/GenBank/DDBJ databases">
        <title>Draft genome sequence of the thermophilic Saccharopolyspora hirsuta VKM Ac-666T.</title>
        <authorList>
            <person name="Lobastova T.G."/>
            <person name="Fokina V."/>
            <person name="Bragin E.Y."/>
            <person name="Shtratnikova V.Y."/>
            <person name="Starodumova I.P."/>
            <person name="Tarlachkov S.V."/>
            <person name="Donova M.V."/>
        </authorList>
    </citation>
    <scope>NUCLEOTIDE SEQUENCE [LARGE SCALE GENOMIC DNA]</scope>
    <source>
        <strain evidence="3 4">VKM Ac-666</strain>
    </source>
</reference>
<dbReference type="GO" id="GO:0005829">
    <property type="term" value="C:cytosol"/>
    <property type="evidence" value="ECO:0007669"/>
    <property type="project" value="TreeGrafter"/>
</dbReference>
<evidence type="ECO:0000313" key="4">
    <source>
        <dbReference type="Proteomes" id="UP000323946"/>
    </source>
</evidence>
<dbReference type="OrthoDB" id="9812086at2"/>